<gene>
    <name evidence="9" type="ORF">GCM10022228_13030</name>
</gene>
<dbReference type="RefSeq" id="WP_344703544.1">
    <property type="nucleotide sequence ID" value="NZ_BAAAZT010000063.1"/>
</dbReference>
<sequence length="286" mass="31085">MSTLLRTLITLTVVALAAAAGWWLWQYYLYTPWTRDGRVRANIVTVAPDVAGRVTALRVEDSQHVARGDTLFRIDPKRYQARVAKAKAVMEQRQAELELARHEASRRSRLGRGAISAENREMSRINSRVAAATLAQAQSALDSARLDLARTRVTAPVAGNVLNLAFSEGNYARAGQPALALVEAGSWYVTGYFEETKLAGVQPGDSARIKLMSAEHELTGHVASIGRAIADPNTAPNEQLLPKVQPTFSWVRLAQRIPVRIALDTVPDGVTLSAGMTASVHIEPDA</sequence>
<dbReference type="EMBL" id="BAAAZT010000063">
    <property type="protein sequence ID" value="GAA3904159.1"/>
    <property type="molecule type" value="Genomic_DNA"/>
</dbReference>
<dbReference type="Pfam" id="PF25963">
    <property type="entry name" value="Beta-barrel_AAEA"/>
    <property type="match status" value="1"/>
</dbReference>
<dbReference type="PANTHER" id="PTHR30367:SF12">
    <property type="entry name" value="P-HYDROXYBENZOIC ACID EFFLUX PUMP SUBUNIT AAEA"/>
    <property type="match status" value="1"/>
</dbReference>
<dbReference type="InterPro" id="IPR058625">
    <property type="entry name" value="MdtA-like_BSH"/>
</dbReference>
<feature type="domain" description="p-hydroxybenzoic acid efflux pump subunit AaeA-like beta-barrel" evidence="8">
    <location>
        <begin position="186"/>
        <end position="282"/>
    </location>
</feature>
<evidence type="ECO:0000256" key="4">
    <source>
        <dbReference type="ARBA" id="ARBA00022989"/>
    </source>
</evidence>
<comment type="caution">
    <text evidence="9">The sequence shown here is derived from an EMBL/GenBank/DDBJ whole genome shotgun (WGS) entry which is preliminary data.</text>
</comment>
<evidence type="ECO:0000259" key="8">
    <source>
        <dbReference type="Pfam" id="PF25963"/>
    </source>
</evidence>
<dbReference type="PANTHER" id="PTHR30367">
    <property type="entry name" value="P-HYDROXYBENZOIC ACID EFFLUX PUMP SUBUNIT AAEA-RELATED"/>
    <property type="match status" value="1"/>
</dbReference>
<dbReference type="Gene3D" id="2.40.50.100">
    <property type="match status" value="1"/>
</dbReference>
<dbReference type="InterPro" id="IPR050393">
    <property type="entry name" value="MFP_Efflux_Pump"/>
</dbReference>
<organism evidence="9 10">
    <name type="scientific">Halomonas cibimaris</name>
    <dbReference type="NCBI Taxonomy" id="657012"/>
    <lineage>
        <taxon>Bacteria</taxon>
        <taxon>Pseudomonadati</taxon>
        <taxon>Pseudomonadota</taxon>
        <taxon>Gammaproteobacteria</taxon>
        <taxon>Oceanospirillales</taxon>
        <taxon>Halomonadaceae</taxon>
        <taxon>Halomonas</taxon>
    </lineage>
</organism>
<dbReference type="InterPro" id="IPR058624">
    <property type="entry name" value="MdtA-like_HH"/>
</dbReference>
<evidence type="ECO:0000256" key="1">
    <source>
        <dbReference type="ARBA" id="ARBA00004167"/>
    </source>
</evidence>
<feature type="domain" description="Multidrug resistance protein MdtA-like barrel-sandwich hybrid" evidence="7">
    <location>
        <begin position="42"/>
        <end position="182"/>
    </location>
</feature>
<evidence type="ECO:0000259" key="6">
    <source>
        <dbReference type="Pfam" id="PF25876"/>
    </source>
</evidence>
<evidence type="ECO:0000259" key="7">
    <source>
        <dbReference type="Pfam" id="PF25917"/>
    </source>
</evidence>
<dbReference type="Pfam" id="PF25876">
    <property type="entry name" value="HH_MFP_RND"/>
    <property type="match status" value="1"/>
</dbReference>
<feature type="domain" description="Multidrug resistance protein MdtA-like alpha-helical hairpin" evidence="6">
    <location>
        <begin position="84"/>
        <end position="150"/>
    </location>
</feature>
<protein>
    <submittedName>
        <fullName evidence="9">HlyD family secretion protein</fullName>
    </submittedName>
</protein>
<dbReference type="Proteomes" id="UP001500133">
    <property type="component" value="Unassembled WGS sequence"/>
</dbReference>
<evidence type="ECO:0000256" key="3">
    <source>
        <dbReference type="ARBA" id="ARBA00022692"/>
    </source>
</evidence>
<evidence type="ECO:0000256" key="2">
    <source>
        <dbReference type="ARBA" id="ARBA00009477"/>
    </source>
</evidence>
<accession>A0ABP7LL91</accession>
<keyword evidence="3" id="KW-0812">Transmembrane</keyword>
<name>A0ABP7LL91_9GAMM</name>
<keyword evidence="10" id="KW-1185">Reference proteome</keyword>
<keyword evidence="5" id="KW-0472">Membrane</keyword>
<dbReference type="SUPFAM" id="SSF111369">
    <property type="entry name" value="HlyD-like secretion proteins"/>
    <property type="match status" value="1"/>
</dbReference>
<dbReference type="InterPro" id="IPR058634">
    <property type="entry name" value="AaeA-lik-b-barrel"/>
</dbReference>
<reference evidence="10" key="1">
    <citation type="journal article" date="2019" name="Int. J. Syst. Evol. Microbiol.">
        <title>The Global Catalogue of Microorganisms (GCM) 10K type strain sequencing project: providing services to taxonomists for standard genome sequencing and annotation.</title>
        <authorList>
            <consortium name="The Broad Institute Genomics Platform"/>
            <consortium name="The Broad Institute Genome Sequencing Center for Infectious Disease"/>
            <person name="Wu L."/>
            <person name="Ma J."/>
        </authorList>
    </citation>
    <scope>NUCLEOTIDE SEQUENCE [LARGE SCALE GENOMIC DNA]</scope>
    <source>
        <strain evidence="10">JCM 16914</strain>
    </source>
</reference>
<evidence type="ECO:0000313" key="9">
    <source>
        <dbReference type="EMBL" id="GAA3904159.1"/>
    </source>
</evidence>
<comment type="subcellular location">
    <subcellularLocation>
        <location evidence="1">Membrane</location>
        <topology evidence="1">Single-pass membrane protein</topology>
    </subcellularLocation>
</comment>
<keyword evidence="4" id="KW-1133">Transmembrane helix</keyword>
<dbReference type="Gene3D" id="2.40.30.170">
    <property type="match status" value="1"/>
</dbReference>
<evidence type="ECO:0000256" key="5">
    <source>
        <dbReference type="ARBA" id="ARBA00023136"/>
    </source>
</evidence>
<proteinExistence type="inferred from homology"/>
<evidence type="ECO:0000313" key="10">
    <source>
        <dbReference type="Proteomes" id="UP001500133"/>
    </source>
</evidence>
<comment type="similarity">
    <text evidence="2">Belongs to the membrane fusion protein (MFP) (TC 8.A.1) family.</text>
</comment>
<dbReference type="Pfam" id="PF25917">
    <property type="entry name" value="BSH_RND"/>
    <property type="match status" value="1"/>
</dbReference>
<dbReference type="NCBIfam" id="TIGR01730">
    <property type="entry name" value="RND_mfp"/>
    <property type="match status" value="1"/>
</dbReference>
<dbReference type="InterPro" id="IPR006143">
    <property type="entry name" value="RND_pump_MFP"/>
</dbReference>